<dbReference type="CDD" id="cd01450">
    <property type="entry name" value="vWFA_subfamily_ECM"/>
    <property type="match status" value="3"/>
</dbReference>
<dbReference type="CDD" id="cd00198">
    <property type="entry name" value="vWFA"/>
    <property type="match status" value="1"/>
</dbReference>
<keyword evidence="1" id="KW-0176">Collagen</keyword>
<dbReference type="SUPFAM" id="SSF53300">
    <property type="entry name" value="vWA-like"/>
    <property type="match status" value="4"/>
</dbReference>
<dbReference type="EMBL" id="JH816046">
    <property type="protein sequence ID" value="EKC27492.1"/>
    <property type="molecule type" value="Genomic_DNA"/>
</dbReference>
<dbReference type="SMART" id="SM00494">
    <property type="entry name" value="ChtBD2"/>
    <property type="match status" value="1"/>
</dbReference>
<dbReference type="InterPro" id="IPR002557">
    <property type="entry name" value="Chitin-bd_dom"/>
</dbReference>
<gene>
    <name evidence="1" type="ORF">CGI_10009194</name>
</gene>
<dbReference type="InterPro" id="IPR050525">
    <property type="entry name" value="ECM_Assembly_Org"/>
</dbReference>
<dbReference type="GO" id="GO:0005576">
    <property type="term" value="C:extracellular region"/>
    <property type="evidence" value="ECO:0007669"/>
    <property type="project" value="InterPro"/>
</dbReference>
<dbReference type="InterPro" id="IPR036508">
    <property type="entry name" value="Chitin-bd_dom_sf"/>
</dbReference>
<dbReference type="GO" id="GO:0005581">
    <property type="term" value="C:collagen trimer"/>
    <property type="evidence" value="ECO:0007669"/>
    <property type="project" value="UniProtKB-KW"/>
</dbReference>
<proteinExistence type="predicted"/>
<dbReference type="InterPro" id="IPR002035">
    <property type="entry name" value="VWF_A"/>
</dbReference>
<dbReference type="SMART" id="SM00327">
    <property type="entry name" value="VWA"/>
    <property type="match status" value="4"/>
</dbReference>
<dbReference type="SUPFAM" id="SSF57625">
    <property type="entry name" value="Invertebrate chitin-binding proteins"/>
    <property type="match status" value="1"/>
</dbReference>
<dbReference type="PROSITE" id="PS50234">
    <property type="entry name" value="VWFA"/>
    <property type="match status" value="4"/>
</dbReference>
<dbReference type="PROSITE" id="PS50940">
    <property type="entry name" value="CHIT_BIND_II"/>
    <property type="match status" value="1"/>
</dbReference>
<dbReference type="Pfam" id="PF00092">
    <property type="entry name" value="VWA"/>
    <property type="match status" value="4"/>
</dbReference>
<organism evidence="1">
    <name type="scientific">Magallana gigas</name>
    <name type="common">Pacific oyster</name>
    <name type="synonym">Crassostrea gigas</name>
    <dbReference type="NCBI Taxonomy" id="29159"/>
    <lineage>
        <taxon>Eukaryota</taxon>
        <taxon>Metazoa</taxon>
        <taxon>Spiralia</taxon>
        <taxon>Lophotrochozoa</taxon>
        <taxon>Mollusca</taxon>
        <taxon>Bivalvia</taxon>
        <taxon>Autobranchia</taxon>
        <taxon>Pteriomorphia</taxon>
        <taxon>Ostreida</taxon>
        <taxon>Ostreoidea</taxon>
        <taxon>Ostreidae</taxon>
        <taxon>Magallana</taxon>
    </lineage>
</organism>
<dbReference type="PRINTS" id="PR00453">
    <property type="entry name" value="VWFADOMAIN"/>
</dbReference>
<name>K1PTA3_MAGGI</name>
<dbReference type="GO" id="GO:0008061">
    <property type="term" value="F:chitin binding"/>
    <property type="evidence" value="ECO:0007669"/>
    <property type="project" value="InterPro"/>
</dbReference>
<protein>
    <submittedName>
        <fullName evidence="1">Collagen alpha-4(VI) chain</fullName>
    </submittedName>
</protein>
<dbReference type="PANTHER" id="PTHR24020">
    <property type="entry name" value="COLLAGEN ALPHA"/>
    <property type="match status" value="1"/>
</dbReference>
<accession>K1PTA3</accession>
<dbReference type="PANTHER" id="PTHR24020:SF20">
    <property type="entry name" value="PH DOMAIN-CONTAINING PROTEIN"/>
    <property type="match status" value="1"/>
</dbReference>
<dbReference type="Gene3D" id="3.40.50.410">
    <property type="entry name" value="von Willebrand factor, type A domain"/>
    <property type="match status" value="4"/>
</dbReference>
<dbReference type="Pfam" id="PF01607">
    <property type="entry name" value="CBM_14"/>
    <property type="match status" value="1"/>
</dbReference>
<dbReference type="HOGENOM" id="CLU_228414_0_0_1"/>
<sequence length="2516" mass="283437">MNVEGMIDTKIPQSTLNCYVPADIMILLDGSDSIQDRDWYKMKEFVQLLIDNFDIARDAIHLGMVVYSSRIGDHIGLNSFKDKNMLKLLAGALNHPKDSTNTAKGIEYVREKFRMDGRPGVPKIAIVITDGSSDNPRNTKLQANAAKNEGIKVLAVGVGGHMFKDELRSIASNPSKVFTSPTFGTLITLVSEIRNMVCQVITTTTTTTTTPKIPTQPPIYVPPPKDMICNVPGDIVFLMDGSDSISDVDFMRQKAFVANMVDNFEISPEAIHVGMVVFSTMIGDVIGLQPAKGKPLLKILAKSLKQPKIGTNTAKGIQRVRKMMAEEGRQFAPKLAVVITDGRSTRPQETIREASLAKAEGITMIAIGVGTEIFQDELRQLASSPTQAFEVRDFSKLGEIINTMRDLICQEIKTTTSTTTTTEMPTPPPSRVPPPDGLICNVPADIGILLDGSDSINDRGFIKEKNFAANLINNLDIGPDTIHASVIVYSTLIGQTIPFTPFKPKTLLTILTRNLKQPKVGTNTAKGINKMREYFRTQGRSNAPKVMVIVTDGRSTRPRETIAEAELAKREGIVVIAVGVGTEIFRDELRQIATNERKLFEVSDFAALQRIIIAIRDLICQGAKGQIGQRLRRAGPAFVEIDAPVFIVITTTPAIQTTTPLPATTTLTPIPNCDVPAEIMFMLQGSQATDDQSWADSKRFLSTVVNNMYASPSAHHYGAFVYGSAIGDHVGLQPFKDKFELQNYFNSMMKPTSSGSDVAAALKMMREVFREQGRPSAPKIGVMITNEPTSTRRLTMAETDLAKTEGVKLYTIGVGNLVDRGELLNTATSEKHVMLTPNARSLESILPNLRHLICDGLCAGCLYDRGTGYNFFPGDCSKFVQCWENNGYVHGVVKQCPFGEFWKQEELKCVPSIHVHCTMDPCLRAPNGFTYGMEESRCRSYWICVDSHSLGSCCAPGTHYVEGMGCMRGLACNDACPPNGGKIYTPCKKQAHWDRRFYMDDVPQQKLVRHCSPGTIFSKEYCTCIPDMEGLIPVLPGDQCKASAYLPFDVDLEDKSGSNTAVMVRNVTMTPYGSAHFTGNSALTLYKYADMSLGNKLLISFKFKFDRWPDSLDHAGKVVHYEKGETHWRFDIQSKTWTRNITIGGGWNAGRLTRMFRKLMGSTNAQQMNLHMIEIANSPDFKALLYHLGFMPDATNALQILRIIFSGQGSNLINQILQKIGNVHGSEEVRKLLYNLLRIEGMNNWIKDHTGRNHKHAFVNWQRFLNSLNLNEKDWNKGGIPGLNVDHNMGKLIADLWRIFVNEHGMNTRDWKDILKITFNGDKNRHFGIEFLGEIEGVLGRNKTIKDLWFDFLKGRNVSVSIFGNYTHGGEAHKKHPHFLRYIEDLVKSGKGGEWLNYVLGGGKIHTDHGGFTHEGVNNIADIWREYVTDARLDQQSSLHPHLTWTLTGGGTGGQRTEIFIDELRNVLANDTVRNHFLDFLKKYDINLVGTGNGWKLVRGGNQNDVGAWLYWLFTQTGNNHGGSGTSTTITWPWFPGGEGLDGWDIGLGFEWIFGPGGWNNGGRVGITTNGFTTLADLWQLFMAENPLDRNVWGNKLVWTLRSGNNGYKDYFLLLRELRHVLSNEGMIRRWQEFLQKHNYNIVLNNNGWDIVKGGSRNDLAAFITWLFVVVDEMESSTAGADFDWIFGKDWRTGITSTGVQALAELWTRFIQESNVDVNVWGRVLFWTLRSNTGKPGLQDYISLFREMRHVLADDYMRQLWIEFLQRHNHNIILTNNGWDVVKGGSQNNIGEFIFWLFATVDEIESSGPDADFSWLISGKGLNNLRISITQNGLQSLMNLWDLFMVETNLDKNTWGQYMFWTLRSPSDTMQNQHYVLLLKEMMHLLSDTNIRNLWLQFLAKHNYNIVLVSEGWDIVKGGSTNDASAFIFWLFNIVESIENRSITDIDWIFTPGKQSWERYIRRGFTTTGLHQLVILWEQFLAHVNLDVSAWSNVLYWTHRKTHTGEVTHQDYYLLFQEMRHLLDNDLIRNQFIDFMANSGYNFVLTTVGWEIELGGTRNDIAGFIYWLVTTVDTIMSLTPETGYANDNKLWVYWLFTAYDELMSTSNRAQYDWWFAGKGNYSNWRVVRKPTGGDWNRPIGSVVRKFFWEYDEEGWHKRLFTGYPSGWFGLKYGFSKLGQNYIMKLWKEFIARFKQHILSWQNNLIWSDRQDFSESLSEYVDFITEMQILLTNTSCKDDWLKYLKERRIRLSVTENGWDVSDDDHDFDNSEWVSWLLQFPFADSGSSWIGGSSSSGGFSGQRVNSAFGEGWSNMLFGGPSDSHSGESSSGGSSTESLDSILKSLSNGFAGGSGTSSIQDSQEYYSGGFGMGDMFGLLAAEEFLRKKRSTDNVIRHKRQAHAPFHYQSLVGNCHGNNPSIDIAANERNVKMILVTDGSNQPGELILPIVQGWNEVTLVYNGRDMHGMVNNWQGEKKTSIPMRGNIQSRPEGISLGYCPKYDGLQGKIDDMCENTEENF</sequence>
<evidence type="ECO:0000313" key="1">
    <source>
        <dbReference type="EMBL" id="EKC27492.1"/>
    </source>
</evidence>
<reference evidence="1" key="1">
    <citation type="journal article" date="2012" name="Nature">
        <title>The oyster genome reveals stress adaptation and complexity of shell formation.</title>
        <authorList>
            <person name="Zhang G."/>
            <person name="Fang X."/>
            <person name="Guo X."/>
            <person name="Li L."/>
            <person name="Luo R."/>
            <person name="Xu F."/>
            <person name="Yang P."/>
            <person name="Zhang L."/>
            <person name="Wang X."/>
            <person name="Qi H."/>
            <person name="Xiong Z."/>
            <person name="Que H."/>
            <person name="Xie Y."/>
            <person name="Holland P.W."/>
            <person name="Paps J."/>
            <person name="Zhu Y."/>
            <person name="Wu F."/>
            <person name="Chen Y."/>
            <person name="Wang J."/>
            <person name="Peng C."/>
            <person name="Meng J."/>
            <person name="Yang L."/>
            <person name="Liu J."/>
            <person name="Wen B."/>
            <person name="Zhang N."/>
            <person name="Huang Z."/>
            <person name="Zhu Q."/>
            <person name="Feng Y."/>
            <person name="Mount A."/>
            <person name="Hedgecock D."/>
            <person name="Xu Z."/>
            <person name="Liu Y."/>
            <person name="Domazet-Loso T."/>
            <person name="Du Y."/>
            <person name="Sun X."/>
            <person name="Zhang S."/>
            <person name="Liu B."/>
            <person name="Cheng P."/>
            <person name="Jiang X."/>
            <person name="Li J."/>
            <person name="Fan D."/>
            <person name="Wang W."/>
            <person name="Fu W."/>
            <person name="Wang T."/>
            <person name="Wang B."/>
            <person name="Zhang J."/>
            <person name="Peng Z."/>
            <person name="Li Y."/>
            <person name="Li N."/>
            <person name="Wang J."/>
            <person name="Chen M."/>
            <person name="He Y."/>
            <person name="Tan F."/>
            <person name="Song X."/>
            <person name="Zheng Q."/>
            <person name="Huang R."/>
            <person name="Yang H."/>
            <person name="Du X."/>
            <person name="Chen L."/>
            <person name="Yang M."/>
            <person name="Gaffney P.M."/>
            <person name="Wang S."/>
            <person name="Luo L."/>
            <person name="She Z."/>
            <person name="Ming Y."/>
            <person name="Huang W."/>
            <person name="Zhang S."/>
            <person name="Huang B."/>
            <person name="Zhang Y."/>
            <person name="Qu T."/>
            <person name="Ni P."/>
            <person name="Miao G."/>
            <person name="Wang J."/>
            <person name="Wang Q."/>
            <person name="Steinberg C.E."/>
            <person name="Wang H."/>
            <person name="Li N."/>
            <person name="Qian L."/>
            <person name="Zhang G."/>
            <person name="Li Y."/>
            <person name="Yang H."/>
            <person name="Liu X."/>
            <person name="Wang J."/>
            <person name="Yin Y."/>
            <person name="Wang J."/>
        </authorList>
    </citation>
    <scope>NUCLEOTIDE SEQUENCE [LARGE SCALE GENOMIC DNA]</scope>
    <source>
        <strain evidence="1">05x7-T-G4-1.051#20</strain>
    </source>
</reference>
<dbReference type="InterPro" id="IPR036465">
    <property type="entry name" value="vWFA_dom_sf"/>
</dbReference>
<dbReference type="InParanoid" id="K1PTA3"/>